<evidence type="ECO:0000256" key="2">
    <source>
        <dbReference type="ARBA" id="ARBA00023015"/>
    </source>
</evidence>
<keyword evidence="1" id="KW-0678">Repressor</keyword>
<dbReference type="InterPro" id="IPR046335">
    <property type="entry name" value="LacI/GalR-like_sensor"/>
</dbReference>
<keyword evidence="3 6" id="KW-0238">DNA-binding</keyword>
<dbReference type="PANTHER" id="PTHR30146:SF148">
    <property type="entry name" value="HTH-TYPE TRANSCRIPTIONAL REPRESSOR PURR-RELATED"/>
    <property type="match status" value="1"/>
</dbReference>
<sequence>MPFKRVTMADIAQACGLSRNTVSKIFNNRGTVPEGTRQMVLKKAQELGYHLLPEKEAPPVVSRNLNIALLTRHMPSDYHFGTFFIPAFADQLSRVGYTLTMCEITPEELASGSLPHHLVLEQTAGILAIELFDRPYHEMLCGLGIPVLSVDAYFGAHTAPMKCDMISMENISSAYALTAQLLDTGARHLGFVGDVEHCNSFHERWLGFSAALQDRGMPVNRATCILEPDSAPYHDPEWVIARLRKMPVLPDAFLCANDFLALHLMTTLKRNGISIPGDVMVAGFDGTPQSAIVEPSLTTAQIPSAEIGRLAAETLLNRIENPERPFQRTYVHTTPQFRSSTAREAIR</sequence>
<dbReference type="SUPFAM" id="SSF53822">
    <property type="entry name" value="Periplasmic binding protein-like I"/>
    <property type="match status" value="1"/>
</dbReference>
<proteinExistence type="predicted"/>
<reference evidence="6" key="1">
    <citation type="submission" date="2020-10" db="EMBL/GenBank/DDBJ databases">
        <authorList>
            <person name="Gilroy R."/>
        </authorList>
    </citation>
    <scope>NUCLEOTIDE SEQUENCE</scope>
    <source>
        <strain evidence="6">ChiBcec15-4380</strain>
    </source>
</reference>
<accession>A0A9D1IX51</accession>
<feature type="domain" description="HTH lacI-type" evidence="5">
    <location>
        <begin position="6"/>
        <end position="67"/>
    </location>
</feature>
<name>A0A9D1IX51_9FIRM</name>
<dbReference type="AlphaFoldDB" id="A0A9D1IX51"/>
<dbReference type="Gene3D" id="3.40.50.2300">
    <property type="match status" value="2"/>
</dbReference>
<dbReference type="Pfam" id="PF13377">
    <property type="entry name" value="Peripla_BP_3"/>
    <property type="match status" value="1"/>
</dbReference>
<dbReference type="SMART" id="SM00354">
    <property type="entry name" value="HTH_LACI"/>
    <property type="match status" value="1"/>
</dbReference>
<dbReference type="InterPro" id="IPR010982">
    <property type="entry name" value="Lambda_DNA-bd_dom_sf"/>
</dbReference>
<evidence type="ECO:0000313" key="7">
    <source>
        <dbReference type="Proteomes" id="UP000824239"/>
    </source>
</evidence>
<evidence type="ECO:0000256" key="3">
    <source>
        <dbReference type="ARBA" id="ARBA00023125"/>
    </source>
</evidence>
<evidence type="ECO:0000313" key="6">
    <source>
        <dbReference type="EMBL" id="HIR50947.1"/>
    </source>
</evidence>
<comment type="caution">
    <text evidence="6">The sequence shown here is derived from an EMBL/GenBank/DDBJ whole genome shotgun (WGS) entry which is preliminary data.</text>
</comment>
<dbReference type="Gene3D" id="1.10.260.40">
    <property type="entry name" value="lambda repressor-like DNA-binding domains"/>
    <property type="match status" value="1"/>
</dbReference>
<dbReference type="GO" id="GO:0003700">
    <property type="term" value="F:DNA-binding transcription factor activity"/>
    <property type="evidence" value="ECO:0007669"/>
    <property type="project" value="TreeGrafter"/>
</dbReference>
<evidence type="ECO:0000256" key="1">
    <source>
        <dbReference type="ARBA" id="ARBA00022491"/>
    </source>
</evidence>
<evidence type="ECO:0000256" key="4">
    <source>
        <dbReference type="ARBA" id="ARBA00023163"/>
    </source>
</evidence>
<dbReference type="SUPFAM" id="SSF47413">
    <property type="entry name" value="lambda repressor-like DNA-binding domains"/>
    <property type="match status" value="1"/>
</dbReference>
<evidence type="ECO:0000259" key="5">
    <source>
        <dbReference type="PROSITE" id="PS50932"/>
    </source>
</evidence>
<protein>
    <submittedName>
        <fullName evidence="6">LacI family DNA-binding transcriptional regulator</fullName>
    </submittedName>
</protein>
<dbReference type="GO" id="GO:0000976">
    <property type="term" value="F:transcription cis-regulatory region binding"/>
    <property type="evidence" value="ECO:0007669"/>
    <property type="project" value="TreeGrafter"/>
</dbReference>
<dbReference type="CDD" id="cd19974">
    <property type="entry name" value="PBP1_LacI-like"/>
    <property type="match status" value="1"/>
</dbReference>
<dbReference type="EMBL" id="DVHE01000053">
    <property type="protein sequence ID" value="HIR50947.1"/>
    <property type="molecule type" value="Genomic_DNA"/>
</dbReference>
<dbReference type="Pfam" id="PF00356">
    <property type="entry name" value="LacI"/>
    <property type="match status" value="1"/>
</dbReference>
<dbReference type="PANTHER" id="PTHR30146">
    <property type="entry name" value="LACI-RELATED TRANSCRIPTIONAL REPRESSOR"/>
    <property type="match status" value="1"/>
</dbReference>
<dbReference type="PROSITE" id="PS50932">
    <property type="entry name" value="HTH_LACI_2"/>
    <property type="match status" value="1"/>
</dbReference>
<dbReference type="InterPro" id="IPR000843">
    <property type="entry name" value="HTH_LacI"/>
</dbReference>
<organism evidence="6 7">
    <name type="scientific">Candidatus Avoscillospira avicola</name>
    <dbReference type="NCBI Taxonomy" id="2840706"/>
    <lineage>
        <taxon>Bacteria</taxon>
        <taxon>Bacillati</taxon>
        <taxon>Bacillota</taxon>
        <taxon>Clostridia</taxon>
        <taxon>Eubacteriales</taxon>
        <taxon>Oscillospiraceae</taxon>
        <taxon>Oscillospiraceae incertae sedis</taxon>
        <taxon>Candidatus Avoscillospira</taxon>
    </lineage>
</organism>
<keyword evidence="2" id="KW-0805">Transcription regulation</keyword>
<dbReference type="CDD" id="cd01392">
    <property type="entry name" value="HTH_LacI"/>
    <property type="match status" value="1"/>
</dbReference>
<dbReference type="Proteomes" id="UP000824239">
    <property type="component" value="Unassembled WGS sequence"/>
</dbReference>
<dbReference type="InterPro" id="IPR028082">
    <property type="entry name" value="Peripla_BP_I"/>
</dbReference>
<reference evidence="6" key="2">
    <citation type="journal article" date="2021" name="PeerJ">
        <title>Extensive microbial diversity within the chicken gut microbiome revealed by metagenomics and culture.</title>
        <authorList>
            <person name="Gilroy R."/>
            <person name="Ravi A."/>
            <person name="Getino M."/>
            <person name="Pursley I."/>
            <person name="Horton D.L."/>
            <person name="Alikhan N.F."/>
            <person name="Baker D."/>
            <person name="Gharbi K."/>
            <person name="Hall N."/>
            <person name="Watson M."/>
            <person name="Adriaenssens E.M."/>
            <person name="Foster-Nyarko E."/>
            <person name="Jarju S."/>
            <person name="Secka A."/>
            <person name="Antonio M."/>
            <person name="Oren A."/>
            <person name="Chaudhuri R.R."/>
            <person name="La Ragione R."/>
            <person name="Hildebrand F."/>
            <person name="Pallen M.J."/>
        </authorList>
    </citation>
    <scope>NUCLEOTIDE SEQUENCE</scope>
    <source>
        <strain evidence="6">ChiBcec15-4380</strain>
    </source>
</reference>
<gene>
    <name evidence="6" type="ORF">IAA53_06645</name>
</gene>
<keyword evidence="4" id="KW-0804">Transcription</keyword>